<evidence type="ECO:0000256" key="7">
    <source>
        <dbReference type="ARBA" id="ARBA00022679"/>
    </source>
</evidence>
<keyword evidence="6 10" id="KW-0032">Aminotransferase</keyword>
<evidence type="ECO:0000256" key="6">
    <source>
        <dbReference type="ARBA" id="ARBA00022576"/>
    </source>
</evidence>
<dbReference type="KEGG" id="tti:THITH_17030"/>
<evidence type="ECO:0000313" key="13">
    <source>
        <dbReference type="EMBL" id="AHE99713.1"/>
    </source>
</evidence>
<evidence type="ECO:0000256" key="4">
    <source>
        <dbReference type="ARBA" id="ARBA00016090"/>
    </source>
</evidence>
<dbReference type="HAMAP" id="MF_00164">
    <property type="entry name" value="GlmS"/>
    <property type="match status" value="1"/>
</dbReference>
<dbReference type="InterPro" id="IPR017932">
    <property type="entry name" value="GATase_2_dom"/>
</dbReference>
<dbReference type="GO" id="GO:0005975">
    <property type="term" value="P:carbohydrate metabolic process"/>
    <property type="evidence" value="ECO:0007669"/>
    <property type="project" value="UniProtKB-UniRule"/>
</dbReference>
<gene>
    <name evidence="10" type="primary">glmS</name>
    <name evidence="13" type="ORF">THITH_17030</name>
</gene>
<dbReference type="CDD" id="cd05009">
    <property type="entry name" value="SIS_GlmS_GlmD_2"/>
    <property type="match status" value="1"/>
</dbReference>
<evidence type="ECO:0000256" key="10">
    <source>
        <dbReference type="HAMAP-Rule" id="MF_00164"/>
    </source>
</evidence>
<evidence type="ECO:0000256" key="2">
    <source>
        <dbReference type="ARBA" id="ARBA00004496"/>
    </source>
</evidence>
<keyword evidence="7 10" id="KW-0808">Transferase</keyword>
<keyword evidence="14" id="KW-1185">Reference proteome</keyword>
<dbReference type="GO" id="GO:0006002">
    <property type="term" value="P:fructose 6-phosphate metabolic process"/>
    <property type="evidence" value="ECO:0007669"/>
    <property type="project" value="TreeGrafter"/>
</dbReference>
<dbReference type="PANTHER" id="PTHR10937">
    <property type="entry name" value="GLUCOSAMINE--FRUCTOSE-6-PHOSPHATE AMINOTRANSFERASE, ISOMERIZING"/>
    <property type="match status" value="1"/>
</dbReference>
<evidence type="ECO:0000256" key="5">
    <source>
        <dbReference type="ARBA" id="ARBA00022490"/>
    </source>
</evidence>
<dbReference type="NCBIfam" id="NF001484">
    <property type="entry name" value="PRK00331.1"/>
    <property type="match status" value="1"/>
</dbReference>
<evidence type="ECO:0000313" key="14">
    <source>
        <dbReference type="Proteomes" id="UP000005289"/>
    </source>
</evidence>
<evidence type="ECO:0000259" key="11">
    <source>
        <dbReference type="PROSITE" id="PS51278"/>
    </source>
</evidence>
<dbReference type="InterPro" id="IPR005855">
    <property type="entry name" value="GFAT"/>
</dbReference>
<dbReference type="InterPro" id="IPR035466">
    <property type="entry name" value="GlmS/AgaS_SIS"/>
</dbReference>
<reference evidence="13 14" key="1">
    <citation type="submission" date="2013-12" db="EMBL/GenBank/DDBJ databases">
        <authorList>
            <consortium name="DOE Joint Genome Institute"/>
            <person name="Muyzer G."/>
            <person name="Huntemann M."/>
            <person name="Han J."/>
            <person name="Chen A."/>
            <person name="Kyrpides N."/>
            <person name="Mavromatis K."/>
            <person name="Markowitz V."/>
            <person name="Palaniappan K."/>
            <person name="Ivanova N."/>
            <person name="Schaumberg A."/>
            <person name="Pati A."/>
            <person name="Liolios K."/>
            <person name="Nordberg H.P."/>
            <person name="Cantor M.N."/>
            <person name="Hua S.X."/>
            <person name="Woyke T."/>
        </authorList>
    </citation>
    <scope>NUCLEOTIDE SEQUENCE [LARGE SCALE GENOMIC DNA]</scope>
    <source>
        <strain evidence="13 14">ARh 1</strain>
    </source>
</reference>
<dbReference type="Pfam" id="PF13522">
    <property type="entry name" value="GATase_6"/>
    <property type="match status" value="1"/>
</dbReference>
<dbReference type="Proteomes" id="UP000005289">
    <property type="component" value="Chromosome"/>
</dbReference>
<comment type="subunit">
    <text evidence="10">Homodimer.</text>
</comment>
<dbReference type="SUPFAM" id="SSF53697">
    <property type="entry name" value="SIS domain"/>
    <property type="match status" value="1"/>
</dbReference>
<dbReference type="FunFam" id="3.40.50.10490:FF:000001">
    <property type="entry name" value="Glutamine--fructose-6-phosphate aminotransferase [isomerizing]"/>
    <property type="match status" value="1"/>
</dbReference>
<dbReference type="InterPro" id="IPR047084">
    <property type="entry name" value="GFAT_N"/>
</dbReference>
<dbReference type="PANTHER" id="PTHR10937:SF0">
    <property type="entry name" value="GLUTAMINE--FRUCTOSE-6-PHOSPHATE TRANSAMINASE (ISOMERIZING)"/>
    <property type="match status" value="1"/>
</dbReference>
<dbReference type="CDD" id="cd00714">
    <property type="entry name" value="GFAT"/>
    <property type="match status" value="1"/>
</dbReference>
<dbReference type="FunFam" id="3.40.50.10490:FF:000002">
    <property type="entry name" value="Glutamine--fructose-6-phosphate aminotransferase [isomerizing]"/>
    <property type="match status" value="1"/>
</dbReference>
<evidence type="ECO:0000259" key="12">
    <source>
        <dbReference type="PROSITE" id="PS51464"/>
    </source>
</evidence>
<dbReference type="STRING" id="713585.THITH_17030"/>
<dbReference type="AlphaFoldDB" id="W0DRX1"/>
<dbReference type="CDD" id="cd05008">
    <property type="entry name" value="SIS_GlmS_GlmD_1"/>
    <property type="match status" value="1"/>
</dbReference>
<evidence type="ECO:0000256" key="9">
    <source>
        <dbReference type="ARBA" id="ARBA00022962"/>
    </source>
</evidence>
<dbReference type="PROSITE" id="PS51464">
    <property type="entry name" value="SIS"/>
    <property type="match status" value="2"/>
</dbReference>
<dbReference type="EMBL" id="CP007029">
    <property type="protein sequence ID" value="AHE99713.1"/>
    <property type="molecule type" value="Genomic_DNA"/>
</dbReference>
<sequence>MCGIVAGIAERNIVPILIEGLRNLEYRGYDSAGIAVLADGDLLRERTLGKVATLADAVERSALKGTAGIAHTRWATHGAPSSGNAHPHVSADRIAVVHNGIIENHGELRAGLEARGHRFTSETDTEVIAHLICEELGNGSGDLLTALRAAARRLHGAYAIAAIDRDAPQRIVLAREGSPLVIGLGIGENFAASDIQALLPVTQRFVDLEDGDFAVLERIAITVVDADGHPVHRPVRESSREALAADRGGYRHFMLKEIHEQPEAVAATLEGRIGTQTLLPNLLGPDTASQLAAVQAVQIVACGTSYHAGLVARYWLEAALGLPCQVEVASEFRYRPHVVQPGTLLVVISQSGETADTLAVLKQSRQEAFCARLAICNVPESAMVRNADLVLMTHAGPEIGVASTKAFTTQLVALALLVLLLAEHAPGARMDVATRAQWVQALRALPEQIRQVLAMDAAVAEVAEQLVERQHALFLGRGQHFPIALEGALKLKEISYIHAEAYPSGELKHGPLALVDADMPVVAVAPNDPQLEKLASNLQEVRARGGELIVFADDETSQALGSADTWIGLPGRNSFPWLAPVLFTVPLQLLAYHTAVLKGTDVDQPRNLAKSVTVE</sequence>
<evidence type="ECO:0000256" key="3">
    <source>
        <dbReference type="ARBA" id="ARBA00012916"/>
    </source>
</evidence>
<organism evidence="13 14">
    <name type="scientific">Thioalkalivibrio paradoxus ARh 1</name>
    <dbReference type="NCBI Taxonomy" id="713585"/>
    <lineage>
        <taxon>Bacteria</taxon>
        <taxon>Pseudomonadati</taxon>
        <taxon>Pseudomonadota</taxon>
        <taxon>Gammaproteobacteria</taxon>
        <taxon>Chromatiales</taxon>
        <taxon>Ectothiorhodospiraceae</taxon>
        <taxon>Thioalkalivibrio</taxon>
    </lineage>
</organism>
<evidence type="ECO:0000256" key="1">
    <source>
        <dbReference type="ARBA" id="ARBA00001031"/>
    </source>
</evidence>
<dbReference type="GO" id="GO:0006487">
    <property type="term" value="P:protein N-linked glycosylation"/>
    <property type="evidence" value="ECO:0007669"/>
    <property type="project" value="TreeGrafter"/>
</dbReference>
<evidence type="ECO:0000256" key="8">
    <source>
        <dbReference type="ARBA" id="ARBA00022737"/>
    </source>
</evidence>
<dbReference type="InterPro" id="IPR046348">
    <property type="entry name" value="SIS_dom_sf"/>
</dbReference>
<comment type="catalytic activity">
    <reaction evidence="1 10">
        <text>D-fructose 6-phosphate + L-glutamine = D-glucosamine 6-phosphate + L-glutamate</text>
        <dbReference type="Rhea" id="RHEA:13237"/>
        <dbReference type="ChEBI" id="CHEBI:29985"/>
        <dbReference type="ChEBI" id="CHEBI:58359"/>
        <dbReference type="ChEBI" id="CHEBI:58725"/>
        <dbReference type="ChEBI" id="CHEBI:61527"/>
        <dbReference type="EC" id="2.6.1.16"/>
    </reaction>
</comment>
<feature type="initiator methionine" description="Removed" evidence="10">
    <location>
        <position position="1"/>
    </location>
</feature>
<dbReference type="FunFam" id="3.60.20.10:FF:000006">
    <property type="entry name" value="Glutamine--fructose-6-phosphate aminotransferase [isomerizing]"/>
    <property type="match status" value="1"/>
</dbReference>
<dbReference type="SUPFAM" id="SSF56235">
    <property type="entry name" value="N-terminal nucleophile aminohydrolases (Ntn hydrolases)"/>
    <property type="match status" value="1"/>
</dbReference>
<dbReference type="GO" id="GO:0097367">
    <property type="term" value="F:carbohydrate derivative binding"/>
    <property type="evidence" value="ECO:0007669"/>
    <property type="project" value="InterPro"/>
</dbReference>
<name>W0DRX1_9GAMM</name>
<proteinExistence type="inferred from homology"/>
<dbReference type="GO" id="GO:0046349">
    <property type="term" value="P:amino sugar biosynthetic process"/>
    <property type="evidence" value="ECO:0007669"/>
    <property type="project" value="UniProtKB-ARBA"/>
</dbReference>
<dbReference type="OrthoDB" id="9761808at2"/>
<comment type="function">
    <text evidence="10">Catalyzes the first step in hexosamine metabolism, converting fructose-6P into glucosamine-6P using glutamine as a nitrogen source.</text>
</comment>
<feature type="domain" description="Glutamine amidotransferase type-2" evidence="11">
    <location>
        <begin position="2"/>
        <end position="219"/>
    </location>
</feature>
<dbReference type="Gene3D" id="3.60.20.10">
    <property type="entry name" value="Glutamine Phosphoribosylpyrophosphate, subunit 1, domain 1"/>
    <property type="match status" value="1"/>
</dbReference>
<feature type="active site" description="For Fru-6P isomerization activity" evidence="10">
    <location>
        <position position="610"/>
    </location>
</feature>
<dbReference type="GO" id="GO:0006047">
    <property type="term" value="P:UDP-N-acetylglucosamine metabolic process"/>
    <property type="evidence" value="ECO:0007669"/>
    <property type="project" value="TreeGrafter"/>
</dbReference>
<comment type="subcellular location">
    <subcellularLocation>
        <location evidence="2 10">Cytoplasm</location>
    </subcellularLocation>
</comment>
<dbReference type="PROSITE" id="PS51278">
    <property type="entry name" value="GATASE_TYPE_2"/>
    <property type="match status" value="1"/>
</dbReference>
<feature type="domain" description="SIS" evidence="12">
    <location>
        <begin position="287"/>
        <end position="427"/>
    </location>
</feature>
<accession>W0DRX1</accession>
<dbReference type="Gene3D" id="3.40.50.10490">
    <property type="entry name" value="Glucose-6-phosphate isomerase like protein, domain 1"/>
    <property type="match status" value="2"/>
</dbReference>
<dbReference type="InterPro" id="IPR035490">
    <property type="entry name" value="GlmS/FrlB_SIS"/>
</dbReference>
<dbReference type="NCBIfam" id="TIGR01135">
    <property type="entry name" value="glmS"/>
    <property type="match status" value="1"/>
</dbReference>
<dbReference type="Pfam" id="PF01380">
    <property type="entry name" value="SIS"/>
    <property type="match status" value="2"/>
</dbReference>
<keyword evidence="5 10" id="KW-0963">Cytoplasm</keyword>
<feature type="active site" description="Nucleophile; for GATase activity" evidence="10">
    <location>
        <position position="2"/>
    </location>
</feature>
<dbReference type="InterPro" id="IPR001347">
    <property type="entry name" value="SIS_dom"/>
</dbReference>
<dbReference type="HOGENOM" id="CLU_012520_5_2_6"/>
<feature type="domain" description="SIS" evidence="12">
    <location>
        <begin position="462"/>
        <end position="605"/>
    </location>
</feature>
<dbReference type="EC" id="2.6.1.16" evidence="3 10"/>
<protein>
    <recommendedName>
        <fullName evidence="4 10">Glutamine--fructose-6-phosphate aminotransferase [isomerizing]</fullName>
        <ecNumber evidence="3 10">2.6.1.16</ecNumber>
    </recommendedName>
    <alternativeName>
        <fullName evidence="10">D-fructose-6-phosphate amidotransferase</fullName>
    </alternativeName>
    <alternativeName>
        <fullName evidence="10">GFAT</fullName>
    </alternativeName>
    <alternativeName>
        <fullName evidence="10">Glucosamine-6-phosphate synthase</fullName>
    </alternativeName>
    <alternativeName>
        <fullName evidence="10">Hexosephosphate aminotransferase</fullName>
    </alternativeName>
    <alternativeName>
        <fullName evidence="10">L-glutamine--D-fructose-6-phosphate amidotransferase</fullName>
    </alternativeName>
</protein>
<dbReference type="GO" id="GO:0004360">
    <property type="term" value="F:glutamine-fructose-6-phosphate transaminase (isomerizing) activity"/>
    <property type="evidence" value="ECO:0007669"/>
    <property type="project" value="UniProtKB-UniRule"/>
</dbReference>
<dbReference type="GO" id="GO:0005829">
    <property type="term" value="C:cytosol"/>
    <property type="evidence" value="ECO:0007669"/>
    <property type="project" value="TreeGrafter"/>
</dbReference>
<keyword evidence="9" id="KW-0315">Glutamine amidotransferase</keyword>
<dbReference type="InterPro" id="IPR029055">
    <property type="entry name" value="Ntn_hydrolases_N"/>
</dbReference>
<dbReference type="RefSeq" id="WP_006746688.1">
    <property type="nucleotide sequence ID" value="NZ_CP007029.1"/>
</dbReference>
<keyword evidence="8" id="KW-0677">Repeat</keyword>